<proteinExistence type="predicted"/>
<dbReference type="Proteomes" id="UP000251526">
    <property type="component" value="Segment"/>
</dbReference>
<gene>
    <name evidence="1" type="ORF">CPT_LL5_78</name>
</gene>
<evidence type="ECO:0000313" key="1">
    <source>
        <dbReference type="EMBL" id="AWY04380.1"/>
    </source>
</evidence>
<sequence>MKPIKLKCVASRAKSYTVDYIHKGWIDDNGKVLVKYGRAKIQLDKNLVMDTCCGTVAKFEIVEK</sequence>
<dbReference type="EMBL" id="MH491968">
    <property type="protein sequence ID" value="AWY04380.1"/>
    <property type="molecule type" value="Genomic_DNA"/>
</dbReference>
<protein>
    <submittedName>
        <fullName evidence="1">Uncharacterized protein</fullName>
    </submittedName>
</protein>
<name>A0A2Z4Q2V3_9CAUD</name>
<keyword evidence="2" id="KW-1185">Reference proteome</keyword>
<evidence type="ECO:0000313" key="2">
    <source>
        <dbReference type="Proteomes" id="UP000251526"/>
    </source>
</evidence>
<reference evidence="2" key="1">
    <citation type="submission" date="2018-06" db="EMBL/GenBank/DDBJ databases">
        <title>Complete genome of Escherichia coli bacteriophage LL5.</title>
        <authorList>
            <person name="Lessor L."/>
            <person name="Piya D.K."/>
            <person name="Gill J.J."/>
            <person name="Young R."/>
        </authorList>
    </citation>
    <scope>NUCLEOTIDE SEQUENCE [LARGE SCALE GENOMIC DNA]</scope>
    <source>
        <strain evidence="2">Escherichia coli str. MG1655</strain>
    </source>
</reference>
<accession>A0A2Z4Q2V3</accession>
<organism evidence="1 2">
    <name type="scientific">Escherichia phage LL5</name>
    <dbReference type="NCBI Taxonomy" id="2233992"/>
    <lineage>
        <taxon>Viruses</taxon>
        <taxon>Duplodnaviria</taxon>
        <taxon>Heunggongvirae</taxon>
        <taxon>Uroviricota</taxon>
        <taxon>Caudoviricetes</taxon>
        <taxon>Drexlerviridae</taxon>
        <taxon>Tempevirinae</taxon>
        <taxon>Tlsvirus</taxon>
        <taxon>Tlsvirus LL5</taxon>
    </lineage>
</organism>